<dbReference type="GO" id="GO:0051060">
    <property type="term" value="F:pullulanase activity"/>
    <property type="evidence" value="ECO:0007669"/>
    <property type="project" value="UniProtKB-EC"/>
</dbReference>
<dbReference type="Gene3D" id="3.20.20.80">
    <property type="entry name" value="Glycosidases"/>
    <property type="match status" value="1"/>
</dbReference>
<accession>R9PMK5</accession>
<dbReference type="InterPro" id="IPR041111">
    <property type="entry name" value="Pullulanase_Ins"/>
</dbReference>
<dbReference type="Pfam" id="PF17967">
    <property type="entry name" value="Pullulanase_N2"/>
    <property type="match status" value="1"/>
</dbReference>
<evidence type="ECO:0000313" key="12">
    <source>
        <dbReference type="Proteomes" id="UP000014461"/>
    </source>
</evidence>
<dbReference type="Gene3D" id="2.60.40.1130">
    <property type="entry name" value="Rab geranylgeranyltransferase alpha-subunit, insert domain"/>
    <property type="match status" value="1"/>
</dbReference>
<dbReference type="Pfam" id="PF11852">
    <property type="entry name" value="Pullul_strch_C"/>
    <property type="match status" value="1"/>
</dbReference>
<keyword evidence="12" id="KW-1185">Reference proteome</keyword>
<dbReference type="InterPro" id="IPR024561">
    <property type="entry name" value="Pullul_strch_C"/>
</dbReference>
<dbReference type="InterPro" id="IPR017853">
    <property type="entry name" value="GH"/>
</dbReference>
<gene>
    <name evidence="11" type="ORF">AALB_2702</name>
</gene>
<dbReference type="EC" id="3.2.1.41" evidence="6"/>
<dbReference type="OrthoDB" id="3236218at2"/>
<dbReference type="Pfam" id="PF18494">
    <property type="entry name" value="Pullulanase_Ins"/>
    <property type="match status" value="1"/>
</dbReference>
<dbReference type="EMBL" id="BARX01000018">
    <property type="protein sequence ID" value="GAD02622.1"/>
    <property type="molecule type" value="Genomic_DNA"/>
</dbReference>
<feature type="signal peptide" evidence="9">
    <location>
        <begin position="1"/>
        <end position="22"/>
    </location>
</feature>
<keyword evidence="3" id="KW-0378">Hydrolase</keyword>
<dbReference type="Proteomes" id="UP000014461">
    <property type="component" value="Unassembled WGS sequence"/>
</dbReference>
<dbReference type="PROSITE" id="PS51257">
    <property type="entry name" value="PROKAR_LIPOPROTEIN"/>
    <property type="match status" value="1"/>
</dbReference>
<evidence type="ECO:0000256" key="9">
    <source>
        <dbReference type="SAM" id="SignalP"/>
    </source>
</evidence>
<dbReference type="InterPro" id="IPR006047">
    <property type="entry name" value="GH13_cat_dom"/>
</dbReference>
<comment type="catalytic activity">
    <reaction evidence="5">
        <text>Hydrolysis of (1-&gt;6)-alpha-D-glucosidic linkages in pullulan, amylopectin and glycogen, and in the alpha- and beta-limit dextrins of amylopectin and glycogen.</text>
        <dbReference type="EC" id="3.2.1.41"/>
    </reaction>
</comment>
<dbReference type="SUPFAM" id="SSF49452">
    <property type="entry name" value="Starch-binding domain-like"/>
    <property type="match status" value="1"/>
</dbReference>
<evidence type="ECO:0000259" key="10">
    <source>
        <dbReference type="SMART" id="SM00642"/>
    </source>
</evidence>
<dbReference type="NCBIfam" id="TIGR02103">
    <property type="entry name" value="pullul_strch"/>
    <property type="match status" value="1"/>
</dbReference>
<dbReference type="InterPro" id="IPR005323">
    <property type="entry name" value="CBM41_pullulanase"/>
</dbReference>
<proteinExistence type="inferred from homology"/>
<evidence type="ECO:0000256" key="6">
    <source>
        <dbReference type="ARBA" id="ARBA00024062"/>
    </source>
</evidence>
<dbReference type="Gene3D" id="2.60.40.1180">
    <property type="entry name" value="Golgi alpha-mannosidase II"/>
    <property type="match status" value="1"/>
</dbReference>
<dbReference type="InterPro" id="IPR040671">
    <property type="entry name" value="Pullulanase_N2"/>
</dbReference>
<dbReference type="CDD" id="cd11341">
    <property type="entry name" value="AmyAc_Pullulanase_LD-like"/>
    <property type="match status" value="1"/>
</dbReference>
<dbReference type="SMART" id="SM00642">
    <property type="entry name" value="Aamy"/>
    <property type="match status" value="1"/>
</dbReference>
<keyword evidence="4" id="KW-0326">Glycosidase</keyword>
<evidence type="ECO:0000256" key="8">
    <source>
        <dbReference type="ARBA" id="ARBA00031076"/>
    </source>
</evidence>
<comment type="caution">
    <text evidence="11">The sequence shown here is derived from an EMBL/GenBank/DDBJ whole genome shotgun (WGS) entry which is preliminary data.</text>
</comment>
<feature type="domain" description="Glycosyl hydrolase family 13 catalytic" evidence="10">
    <location>
        <begin position="530"/>
        <end position="907"/>
    </location>
</feature>
<dbReference type="Pfam" id="PF02922">
    <property type="entry name" value="CBM_48"/>
    <property type="match status" value="1"/>
</dbReference>
<dbReference type="Gene3D" id="2.60.40.1110">
    <property type="match status" value="1"/>
</dbReference>
<evidence type="ECO:0000256" key="4">
    <source>
        <dbReference type="ARBA" id="ARBA00023295"/>
    </source>
</evidence>
<evidence type="ECO:0000256" key="1">
    <source>
        <dbReference type="ARBA" id="ARBA00008061"/>
    </source>
</evidence>
<dbReference type="CDD" id="cd02860">
    <property type="entry name" value="E_set_Pullulanase"/>
    <property type="match status" value="1"/>
</dbReference>
<sequence length="1348" mass="145803">MDIKINKLAKLTMPILATALLAACGSDDDNGNGGGGGNVIDGLYTAGENEVVIYYKRDEAHERVDESAYEGWGLHLWNGEGCTSTDLEAMGIADGGTDWGSPHPATGISETYGAYYVLTVDPDASDPHECMNFILHNGDDKAFGSANSKVELTKLEDDKGIFGFHGSSELFYAPIAERPVAIDGAKAHWVDANTIAWEAAGNATQLELRYDPENGIAMDPETKEVTGGTAVALSTGSLTDEAKARFPHLSGLSAAEIEVDDATLKAILKSQIVVVAMDAEGVATAATQVQKPGVIDKVFVEGEGGALAEELGAIVSGDDVSFKVWAPTAQSVKLYLYNDGEEGLTSAGSFDMEEAANGVWSSEQTGAVGKYYRYEVTVYHPTTETVETRMVTDPYSLALSTNSLYSLVVDLDADELKPADWDSYARPEMAEDVDHVLYESHLRDFSVSDTQGTAANSGKYLALTEPERESVTHLQELKDAGLTTLHILPAFDIATVDEEGAIDIDAPLSDLCDKIQKTDDYCADASGTIEAKLESFDPTTGDAQSLMNDLRGLDSFNWGYDPFHYTVPEGSYATDAEGTTRILEFREMVKATHDMGLKIVMDVVYNHTNASGVNDKSVLDKIVPGYYHRRDANTGGVETSTCCDNTATENLMMGKLMTDSLVTWAKEYKVDGFRFDLMGHQPKDLMVESLAAVREIDEDTLFYGEGWDFGEVANNARFEQATQWNMAGTEIGTFSDRLRDAVRGGSPFDSGNGIRETQGFGNADTLNELNTDAEAYRVDALHNQDLIRVGMAGNLQKFILLDSKGNTKRGQDVNYNGAPAGYTLNPSENISYVSKHDNQTLWDNNAYKATTGTSAADRSRMQVVSLSTVMLGQGIPFIHMGSELLRSKSMQRDSYDSGDWFNRVRFDGSDNNWNVGLPREDKDGGNWDLIKTIIADETAEPTQADIKLAKEQFLELLTIRSSSDLFRLTTAEEVQARVDFRNVGEDQVQGLIVMSIDNGTGAGEDLDENNDAIVVVLNATDEEQEFPIAGTAGFELHEVQQNSADSVVMGASFADATFTVPARTTAVFVQPRDGDRGTGLPVDTSNKDLSAIPPFGDNVVYLRGYTGHWDLDNALSFDANGNYKISVNYDGGETPFAEHGLVFTNGDTWDNKYSVCSGDDELTVDQALTICTGDANGNIAANFTEAGIYHINFNASDVNNPIVTVTYEEPAAACTDLPVQEGGTISEPHYVRGDLTGWEADSAYQMLYKGMDGDKEVYQAVVAHSGSAQFKIASGDGSWTSQYFVADGEGIPAALQAELNYALTKGDGGQSNNTVTLEDGTWSFKMMIDTSVESGVAGDFIIQECSGE</sequence>
<evidence type="ECO:0000256" key="3">
    <source>
        <dbReference type="ARBA" id="ARBA00022801"/>
    </source>
</evidence>
<dbReference type="InterPro" id="IPR004193">
    <property type="entry name" value="Glyco_hydro_13_N"/>
</dbReference>
<keyword evidence="2 9" id="KW-0732">Signal</keyword>
<dbReference type="RefSeq" id="WP_016402389.1">
    <property type="nucleotide sequence ID" value="NZ_BARX01000018.1"/>
</dbReference>
<dbReference type="PANTHER" id="PTHR43002">
    <property type="entry name" value="GLYCOGEN DEBRANCHING ENZYME"/>
    <property type="match status" value="1"/>
</dbReference>
<evidence type="ECO:0000256" key="7">
    <source>
        <dbReference type="ARBA" id="ARBA00029618"/>
    </source>
</evidence>
<dbReference type="Pfam" id="PF03714">
    <property type="entry name" value="PUD"/>
    <property type="match status" value="1"/>
</dbReference>
<dbReference type="InterPro" id="IPR013780">
    <property type="entry name" value="Glyco_hydro_b"/>
</dbReference>
<dbReference type="CDD" id="cd10315">
    <property type="entry name" value="CBM41_pullulanase"/>
    <property type="match status" value="1"/>
</dbReference>
<name>R9PMK5_AGAAL</name>
<dbReference type="InterPro" id="IPR014756">
    <property type="entry name" value="Ig_E-set"/>
</dbReference>
<dbReference type="InterPro" id="IPR011839">
    <property type="entry name" value="Pullul_strch"/>
</dbReference>
<dbReference type="GO" id="GO:0005975">
    <property type="term" value="P:carbohydrate metabolic process"/>
    <property type="evidence" value="ECO:0007669"/>
    <property type="project" value="InterPro"/>
</dbReference>
<organism evidence="11 12">
    <name type="scientific">Agarivorans albus MKT 106</name>
    <dbReference type="NCBI Taxonomy" id="1331007"/>
    <lineage>
        <taxon>Bacteria</taxon>
        <taxon>Pseudomonadati</taxon>
        <taxon>Pseudomonadota</taxon>
        <taxon>Gammaproteobacteria</taxon>
        <taxon>Alteromonadales</taxon>
        <taxon>Alteromonadaceae</taxon>
        <taxon>Agarivorans</taxon>
    </lineage>
</organism>
<dbReference type="InterPro" id="IPR013784">
    <property type="entry name" value="Carb-bd-like_fold"/>
</dbReference>
<reference evidence="11" key="1">
    <citation type="journal article" date="2013" name="Genome Announc.">
        <title>Draft Genome Sequence of Agarivorans albus Strain MKT 106T, an Agarolytic Marine Bacterium.</title>
        <authorList>
            <person name="Yasuike M."/>
            <person name="Nakamura Y."/>
            <person name="Kai W."/>
            <person name="Fujiwara A."/>
            <person name="Fukui Y."/>
            <person name="Satomi M."/>
            <person name="Sano M."/>
        </authorList>
    </citation>
    <scope>NUCLEOTIDE SEQUENCE [LARGE SCALE GENOMIC DNA]</scope>
</reference>
<protein>
    <recommendedName>
        <fullName evidence="6">pullulanase</fullName>
        <ecNumber evidence="6">3.2.1.41</ecNumber>
    </recommendedName>
    <alternativeName>
        <fullName evidence="7">Alpha-dextrin endo-1,6-alpha-glucosidase</fullName>
    </alternativeName>
    <alternativeName>
        <fullName evidence="8">Pullulan 6-glucanohydrolase</fullName>
    </alternativeName>
</protein>
<comment type="similarity">
    <text evidence="1">Belongs to the glycosyl hydrolase 13 family.</text>
</comment>
<evidence type="ECO:0000256" key="5">
    <source>
        <dbReference type="ARBA" id="ARBA00023965"/>
    </source>
</evidence>
<dbReference type="SUPFAM" id="SSF81296">
    <property type="entry name" value="E set domains"/>
    <property type="match status" value="2"/>
</dbReference>
<feature type="chain" id="PRO_5004478376" description="pullulanase" evidence="9">
    <location>
        <begin position="23"/>
        <end position="1348"/>
    </location>
</feature>
<evidence type="ECO:0000313" key="11">
    <source>
        <dbReference type="EMBL" id="GAD02622.1"/>
    </source>
</evidence>
<dbReference type="Gene3D" id="2.60.40.10">
    <property type="entry name" value="Immunoglobulins"/>
    <property type="match status" value="1"/>
</dbReference>
<dbReference type="STRING" id="1331007.AALB_2702"/>
<dbReference type="GO" id="GO:0030246">
    <property type="term" value="F:carbohydrate binding"/>
    <property type="evidence" value="ECO:0007669"/>
    <property type="project" value="InterPro"/>
</dbReference>
<dbReference type="SUPFAM" id="SSF51011">
    <property type="entry name" value="Glycosyl hydrolase domain"/>
    <property type="match status" value="1"/>
</dbReference>
<evidence type="ECO:0000256" key="2">
    <source>
        <dbReference type="ARBA" id="ARBA00022729"/>
    </source>
</evidence>
<dbReference type="SUPFAM" id="SSF51445">
    <property type="entry name" value="(Trans)glycosidases"/>
    <property type="match status" value="1"/>
</dbReference>
<dbReference type="InterPro" id="IPR013783">
    <property type="entry name" value="Ig-like_fold"/>
</dbReference>